<keyword evidence="4" id="KW-1185">Reference proteome</keyword>
<evidence type="ECO:0000256" key="1">
    <source>
        <dbReference type="SAM" id="Coils"/>
    </source>
</evidence>
<evidence type="ECO:0000259" key="2">
    <source>
        <dbReference type="Pfam" id="PF01402"/>
    </source>
</evidence>
<accession>A0ABN0GXM2</accession>
<evidence type="ECO:0000313" key="4">
    <source>
        <dbReference type="Proteomes" id="UP000004829"/>
    </source>
</evidence>
<dbReference type="InterPro" id="IPR002145">
    <property type="entry name" value="CopG"/>
</dbReference>
<keyword evidence="1" id="KW-0175">Coiled coil</keyword>
<dbReference type="Pfam" id="PF01402">
    <property type="entry name" value="RHH_1"/>
    <property type="match status" value="1"/>
</dbReference>
<feature type="coiled-coil region" evidence="1">
    <location>
        <begin position="144"/>
        <end position="182"/>
    </location>
</feature>
<dbReference type="Proteomes" id="UP000004829">
    <property type="component" value="Unassembled WGS sequence"/>
</dbReference>
<proteinExistence type="predicted"/>
<feature type="domain" description="Ribbon-helix-helix protein CopG" evidence="2">
    <location>
        <begin position="70"/>
        <end position="104"/>
    </location>
</feature>
<evidence type="ECO:0000313" key="3">
    <source>
        <dbReference type="EMBL" id="EJU06719.1"/>
    </source>
</evidence>
<dbReference type="EMBL" id="ALVD01000015">
    <property type="protein sequence ID" value="EJU06719.1"/>
    <property type="molecule type" value="Genomic_DNA"/>
</dbReference>
<name>A0ABN0GXM2_9FUSO</name>
<reference evidence="4" key="1">
    <citation type="journal article" date="2012" name="J. Bacteriol.">
        <title>Draft Genome Sequence of Fusobacterium nucleatum ChDC F128, Isolated from a Periodontitis Lesion.</title>
        <authorList>
            <person name="Park S.N."/>
            <person name="Kong S.W."/>
            <person name="Kim H.S."/>
            <person name="Park M.S."/>
            <person name="Lee J.W."/>
            <person name="Cho E."/>
            <person name="Lim Y.K."/>
            <person name="Choi M.H."/>
            <person name="Chang Y.H."/>
            <person name="Shin J.H."/>
            <person name="Park H.S."/>
            <person name="Choi S.H."/>
            <person name="Kook J.K."/>
        </authorList>
    </citation>
    <scope>NUCLEOTIDE SEQUENCE [LARGE SCALE GENOMIC DNA]</scope>
    <source>
        <strain evidence="4">ChDC F128</strain>
    </source>
</reference>
<gene>
    <name evidence="3" type="ORF">B437_11032</name>
</gene>
<dbReference type="RefSeq" id="WP_005919943.1">
    <property type="nucleotide sequence ID" value="NZ_ALVD01000015.1"/>
</dbReference>
<protein>
    <recommendedName>
        <fullName evidence="2">Ribbon-helix-helix protein CopG domain-containing protein</fullName>
    </recommendedName>
</protein>
<sequence length="184" mass="21899">MKRIEFKLEEELINLLNNKINIKELSRSEYIRNLILKDISNTNNTVDISTLNNKKKLIVSLEKVELIKKKRIEFQCDEDLLKLLDVRAEIKEISRSEYIRNLILKDVGNINNNIDIDTLKKIKKLTVEYKKMRVAFNKLGVVFNQGIKLFIKDKKEELEALEDKLMKLLDEEKEKLEEYKKYLL</sequence>
<dbReference type="Gene3D" id="1.10.1220.10">
    <property type="entry name" value="Met repressor-like"/>
    <property type="match status" value="2"/>
</dbReference>
<comment type="caution">
    <text evidence="3">The sequence shown here is derived from an EMBL/GenBank/DDBJ whole genome shotgun (WGS) entry which is preliminary data.</text>
</comment>
<organism evidence="3 4">
    <name type="scientific">Fusobacterium hwasookii ChDC F128</name>
    <dbReference type="NCBI Taxonomy" id="1216362"/>
    <lineage>
        <taxon>Bacteria</taxon>
        <taxon>Fusobacteriati</taxon>
        <taxon>Fusobacteriota</taxon>
        <taxon>Fusobacteriia</taxon>
        <taxon>Fusobacteriales</taxon>
        <taxon>Fusobacteriaceae</taxon>
        <taxon>Fusobacterium</taxon>
    </lineage>
</organism>
<dbReference type="InterPro" id="IPR013321">
    <property type="entry name" value="Arc_rbn_hlx_hlx"/>
</dbReference>